<comment type="subcellular location">
    <subcellularLocation>
        <location evidence="3">Cytoplasm</location>
    </subcellularLocation>
</comment>
<gene>
    <name evidence="3" type="primary">coaE</name>
    <name evidence="5" type="ORF">B5E75_02445</name>
</gene>
<sequence>MSRVIGITGSIAVGKSTVTQYLKTHGYCVLDADEISHQALEKESHCYHQIVECFDCLDDNQNISRQKLGQIVFHDPQQKALLESIIHPYVQEMLKKGIEQCQEPLVFLDVPLLYETHMDTMCDDVMVVYVDEKTQLKRLMKRNQIDEKQARLLMSQQISIEKKKEMGDYIIDNRQNFEDLYVQIERVLEVLKNEIVRH</sequence>
<evidence type="ECO:0000256" key="3">
    <source>
        <dbReference type="HAMAP-Rule" id="MF_00376"/>
    </source>
</evidence>
<keyword evidence="3" id="KW-0173">Coenzyme A biosynthesis</keyword>
<evidence type="ECO:0000313" key="5">
    <source>
        <dbReference type="EMBL" id="OUQ35911.1"/>
    </source>
</evidence>
<dbReference type="PANTHER" id="PTHR10695">
    <property type="entry name" value="DEPHOSPHO-COA KINASE-RELATED"/>
    <property type="match status" value="1"/>
</dbReference>
<dbReference type="CDD" id="cd02022">
    <property type="entry name" value="DPCK"/>
    <property type="match status" value="1"/>
</dbReference>
<dbReference type="EMBL" id="NFLJ01000005">
    <property type="protein sequence ID" value="OUQ35911.1"/>
    <property type="molecule type" value="Genomic_DNA"/>
</dbReference>
<feature type="binding site" evidence="3">
    <location>
        <begin position="12"/>
        <end position="17"/>
    </location>
    <ligand>
        <name>ATP</name>
        <dbReference type="ChEBI" id="CHEBI:30616"/>
    </ligand>
</feature>
<protein>
    <recommendedName>
        <fullName evidence="3 4">Dephospho-CoA kinase</fullName>
        <ecNumber evidence="3 4">2.7.1.24</ecNumber>
    </recommendedName>
    <alternativeName>
        <fullName evidence="3">Dephosphocoenzyme A kinase</fullName>
    </alternativeName>
</protein>
<dbReference type="PANTHER" id="PTHR10695:SF46">
    <property type="entry name" value="BIFUNCTIONAL COENZYME A SYNTHASE-RELATED"/>
    <property type="match status" value="1"/>
</dbReference>
<dbReference type="GO" id="GO:0005524">
    <property type="term" value="F:ATP binding"/>
    <property type="evidence" value="ECO:0007669"/>
    <property type="project" value="UniProtKB-UniRule"/>
</dbReference>
<evidence type="ECO:0000256" key="1">
    <source>
        <dbReference type="ARBA" id="ARBA00022741"/>
    </source>
</evidence>
<dbReference type="AlphaFoldDB" id="A0A1Y4T3V5"/>
<comment type="caution">
    <text evidence="5">The sequence shown here is derived from an EMBL/GenBank/DDBJ whole genome shotgun (WGS) entry which is preliminary data.</text>
</comment>
<dbReference type="UniPathway" id="UPA00241">
    <property type="reaction ID" value="UER00356"/>
</dbReference>
<dbReference type="PROSITE" id="PS51219">
    <property type="entry name" value="DPCK"/>
    <property type="match status" value="1"/>
</dbReference>
<evidence type="ECO:0000313" key="6">
    <source>
        <dbReference type="Proteomes" id="UP000195305"/>
    </source>
</evidence>
<dbReference type="NCBIfam" id="TIGR00152">
    <property type="entry name" value="dephospho-CoA kinase"/>
    <property type="match status" value="1"/>
</dbReference>
<keyword evidence="3" id="KW-0963">Cytoplasm</keyword>
<organism evidence="5 6">
    <name type="scientific">Massilimicrobiota timonensis</name>
    <dbReference type="NCBI Taxonomy" id="1776392"/>
    <lineage>
        <taxon>Bacteria</taxon>
        <taxon>Bacillati</taxon>
        <taxon>Bacillota</taxon>
        <taxon>Erysipelotrichia</taxon>
        <taxon>Erysipelotrichales</taxon>
        <taxon>Erysipelotrichaceae</taxon>
        <taxon>Massilimicrobiota</taxon>
    </lineage>
</organism>
<keyword evidence="3 5" id="KW-0418">Kinase</keyword>
<dbReference type="HAMAP" id="MF_00376">
    <property type="entry name" value="Dephospho_CoA_kinase"/>
    <property type="match status" value="1"/>
</dbReference>
<dbReference type="InterPro" id="IPR001977">
    <property type="entry name" value="Depp_CoAkinase"/>
</dbReference>
<reference evidence="5 6" key="1">
    <citation type="journal article" date="2018" name="BMC Genomics">
        <title>Whole genome sequencing and function prediction of 133 gut anaerobes isolated from chicken caecum in pure cultures.</title>
        <authorList>
            <person name="Medvecky M."/>
            <person name="Cejkova D."/>
            <person name="Polansky O."/>
            <person name="Karasova D."/>
            <person name="Kubasova T."/>
            <person name="Cizek A."/>
            <person name="Rychlik I."/>
        </authorList>
    </citation>
    <scope>NUCLEOTIDE SEQUENCE [LARGE SCALE GENOMIC DNA]</scope>
    <source>
        <strain evidence="5 6">An13</strain>
    </source>
</reference>
<keyword evidence="3" id="KW-0808">Transferase</keyword>
<dbReference type="EC" id="2.7.1.24" evidence="3 4"/>
<dbReference type="Pfam" id="PF01121">
    <property type="entry name" value="CoaE"/>
    <property type="match status" value="1"/>
</dbReference>
<dbReference type="OrthoDB" id="9812943at2"/>
<dbReference type="GO" id="GO:0004140">
    <property type="term" value="F:dephospho-CoA kinase activity"/>
    <property type="evidence" value="ECO:0007669"/>
    <property type="project" value="UniProtKB-UniRule"/>
</dbReference>
<accession>A0A1Y4T3V5</accession>
<dbReference type="RefSeq" id="WP_087357210.1">
    <property type="nucleotide sequence ID" value="NZ_NFLJ01000005.1"/>
</dbReference>
<name>A0A1Y4T3V5_9FIRM</name>
<comment type="catalytic activity">
    <reaction evidence="3">
        <text>3'-dephospho-CoA + ATP = ADP + CoA + H(+)</text>
        <dbReference type="Rhea" id="RHEA:18245"/>
        <dbReference type="ChEBI" id="CHEBI:15378"/>
        <dbReference type="ChEBI" id="CHEBI:30616"/>
        <dbReference type="ChEBI" id="CHEBI:57287"/>
        <dbReference type="ChEBI" id="CHEBI:57328"/>
        <dbReference type="ChEBI" id="CHEBI:456216"/>
        <dbReference type="EC" id="2.7.1.24"/>
    </reaction>
</comment>
<keyword evidence="6" id="KW-1185">Reference proteome</keyword>
<keyword evidence="1 3" id="KW-0547">Nucleotide-binding</keyword>
<comment type="pathway">
    <text evidence="3">Cofactor biosynthesis; coenzyme A biosynthesis; CoA from (R)-pantothenate: step 5/5.</text>
</comment>
<dbReference type="Proteomes" id="UP000195305">
    <property type="component" value="Unassembled WGS sequence"/>
</dbReference>
<dbReference type="SUPFAM" id="SSF52540">
    <property type="entry name" value="P-loop containing nucleoside triphosphate hydrolases"/>
    <property type="match status" value="1"/>
</dbReference>
<keyword evidence="2 3" id="KW-0067">ATP-binding</keyword>
<evidence type="ECO:0000256" key="2">
    <source>
        <dbReference type="ARBA" id="ARBA00022840"/>
    </source>
</evidence>
<comment type="function">
    <text evidence="3">Catalyzes the phosphorylation of the 3'-hydroxyl group of dephosphocoenzyme A to form coenzyme A.</text>
</comment>
<evidence type="ECO:0000256" key="4">
    <source>
        <dbReference type="NCBIfam" id="TIGR00152"/>
    </source>
</evidence>
<dbReference type="GO" id="GO:0015937">
    <property type="term" value="P:coenzyme A biosynthetic process"/>
    <property type="evidence" value="ECO:0007669"/>
    <property type="project" value="UniProtKB-UniRule"/>
</dbReference>
<dbReference type="GO" id="GO:0005737">
    <property type="term" value="C:cytoplasm"/>
    <property type="evidence" value="ECO:0007669"/>
    <property type="project" value="UniProtKB-SubCell"/>
</dbReference>
<dbReference type="InterPro" id="IPR027417">
    <property type="entry name" value="P-loop_NTPase"/>
</dbReference>
<comment type="similarity">
    <text evidence="3">Belongs to the CoaE family.</text>
</comment>
<proteinExistence type="inferred from homology"/>
<dbReference type="Gene3D" id="3.40.50.300">
    <property type="entry name" value="P-loop containing nucleotide triphosphate hydrolases"/>
    <property type="match status" value="1"/>
</dbReference>